<dbReference type="InterPro" id="IPR036396">
    <property type="entry name" value="Cyt_P450_sf"/>
</dbReference>
<evidence type="ECO:0000256" key="6">
    <source>
        <dbReference type="ARBA" id="ARBA00023004"/>
    </source>
</evidence>
<dbReference type="Gene3D" id="1.10.630.10">
    <property type="entry name" value="Cytochrome P450"/>
    <property type="match status" value="1"/>
</dbReference>
<keyword evidence="6 8" id="KW-0408">Iron</keyword>
<accession>A0A1V6R1K3</accession>
<evidence type="ECO:0000256" key="2">
    <source>
        <dbReference type="ARBA" id="ARBA00010617"/>
    </source>
</evidence>
<evidence type="ECO:0000256" key="4">
    <source>
        <dbReference type="ARBA" id="ARBA00022723"/>
    </source>
</evidence>
<evidence type="ECO:0000313" key="11">
    <source>
        <dbReference type="Proteomes" id="UP000191612"/>
    </source>
</evidence>
<dbReference type="Pfam" id="PF00067">
    <property type="entry name" value="p450"/>
    <property type="match status" value="1"/>
</dbReference>
<protein>
    <recommendedName>
        <fullName evidence="12">Cytochrome P450</fullName>
    </recommendedName>
</protein>
<keyword evidence="3 8" id="KW-0349">Heme</keyword>
<dbReference type="InterPro" id="IPR002401">
    <property type="entry name" value="Cyt_P450_E_grp-I"/>
</dbReference>
<dbReference type="EMBL" id="MDYO01000022">
    <property type="protein sequence ID" value="OQD95132.1"/>
    <property type="molecule type" value="Genomic_DNA"/>
</dbReference>
<dbReference type="AlphaFoldDB" id="A0A1V6R1K3"/>
<gene>
    <name evidence="10" type="ORF">PENSOL_c022G11041</name>
</gene>
<keyword evidence="11" id="KW-1185">Reference proteome</keyword>
<feature type="signal peptide" evidence="9">
    <location>
        <begin position="1"/>
        <end position="15"/>
    </location>
</feature>
<dbReference type="GO" id="GO:0004497">
    <property type="term" value="F:monooxygenase activity"/>
    <property type="evidence" value="ECO:0007669"/>
    <property type="project" value="UniProtKB-KW"/>
</dbReference>
<evidence type="ECO:0008006" key="12">
    <source>
        <dbReference type="Google" id="ProtNLM"/>
    </source>
</evidence>
<keyword evidence="4 8" id="KW-0479">Metal-binding</keyword>
<dbReference type="SUPFAM" id="SSF48264">
    <property type="entry name" value="Cytochrome P450"/>
    <property type="match status" value="1"/>
</dbReference>
<evidence type="ECO:0000256" key="9">
    <source>
        <dbReference type="SAM" id="SignalP"/>
    </source>
</evidence>
<dbReference type="Proteomes" id="UP000191612">
    <property type="component" value="Unassembled WGS sequence"/>
</dbReference>
<dbReference type="GO" id="GO:0016705">
    <property type="term" value="F:oxidoreductase activity, acting on paired donors, with incorporation or reduction of molecular oxygen"/>
    <property type="evidence" value="ECO:0007669"/>
    <property type="project" value="InterPro"/>
</dbReference>
<comment type="similarity">
    <text evidence="2">Belongs to the cytochrome P450 family.</text>
</comment>
<keyword evidence="5" id="KW-0560">Oxidoreductase</keyword>
<dbReference type="PANTHER" id="PTHR24305:SF210">
    <property type="entry name" value="CYTOCHROME P450 MONOOXYGENASE ASQL-RELATED"/>
    <property type="match status" value="1"/>
</dbReference>
<evidence type="ECO:0000256" key="3">
    <source>
        <dbReference type="ARBA" id="ARBA00022617"/>
    </source>
</evidence>
<dbReference type="PRINTS" id="PR00463">
    <property type="entry name" value="EP450I"/>
</dbReference>
<dbReference type="InterPro" id="IPR050121">
    <property type="entry name" value="Cytochrome_P450_monoxygenase"/>
</dbReference>
<evidence type="ECO:0000313" key="10">
    <source>
        <dbReference type="EMBL" id="OQD95132.1"/>
    </source>
</evidence>
<dbReference type="GO" id="GO:0005506">
    <property type="term" value="F:iron ion binding"/>
    <property type="evidence" value="ECO:0007669"/>
    <property type="project" value="InterPro"/>
</dbReference>
<feature type="chain" id="PRO_5012008825" description="Cytochrome P450" evidence="9">
    <location>
        <begin position="16"/>
        <end position="496"/>
    </location>
</feature>
<dbReference type="GO" id="GO:0043386">
    <property type="term" value="P:mycotoxin biosynthetic process"/>
    <property type="evidence" value="ECO:0007669"/>
    <property type="project" value="UniProtKB-ARBA"/>
</dbReference>
<evidence type="ECO:0000256" key="8">
    <source>
        <dbReference type="PIRSR" id="PIRSR602401-1"/>
    </source>
</evidence>
<dbReference type="PANTHER" id="PTHR24305">
    <property type="entry name" value="CYTOCHROME P450"/>
    <property type="match status" value="1"/>
</dbReference>
<evidence type="ECO:0000256" key="5">
    <source>
        <dbReference type="ARBA" id="ARBA00023002"/>
    </source>
</evidence>
<comment type="cofactor">
    <cofactor evidence="1 8">
        <name>heme</name>
        <dbReference type="ChEBI" id="CHEBI:30413"/>
    </cofactor>
</comment>
<feature type="binding site" description="axial binding residue" evidence="8">
    <location>
        <position position="427"/>
    </location>
    <ligand>
        <name>heme</name>
        <dbReference type="ChEBI" id="CHEBI:30413"/>
    </ligand>
    <ligandPart>
        <name>Fe</name>
        <dbReference type="ChEBI" id="CHEBI:18248"/>
    </ligandPart>
</feature>
<dbReference type="GO" id="GO:0020037">
    <property type="term" value="F:heme binding"/>
    <property type="evidence" value="ECO:0007669"/>
    <property type="project" value="InterPro"/>
</dbReference>
<evidence type="ECO:0000256" key="1">
    <source>
        <dbReference type="ARBA" id="ARBA00001971"/>
    </source>
</evidence>
<name>A0A1V6R1K3_9EURO</name>
<reference evidence="11" key="1">
    <citation type="journal article" date="2017" name="Nat. Microbiol.">
        <title>Global analysis of biosynthetic gene clusters reveals vast potential of secondary metabolite production in Penicillium species.</title>
        <authorList>
            <person name="Nielsen J.C."/>
            <person name="Grijseels S."/>
            <person name="Prigent S."/>
            <person name="Ji B."/>
            <person name="Dainat J."/>
            <person name="Nielsen K.F."/>
            <person name="Frisvad J.C."/>
            <person name="Workman M."/>
            <person name="Nielsen J."/>
        </authorList>
    </citation>
    <scope>NUCLEOTIDE SEQUENCE [LARGE SCALE GENOMIC DNA]</scope>
    <source>
        <strain evidence="11">IBT 29525</strain>
    </source>
</reference>
<sequence length="496" mass="54944">MIASCLALLWPSSQATVLCVLAIGSIVLQAVVCLWRLYLHPLRGIPGPKLAAYTDYYRFYLDTFRDGMVKTIPELHQHYDSPVVRIGPNYVHVNDPDVYHEIFTRNSDFLKWGGFWHNRGGATLLLSGAADRAPIGFARRLNSASDIISQQSGERKRIDVVNVIRSLTCNTMADIFLGDPGLVPTGCRSDLLDTLDEIGSKSLLILNFPLLQYLGAKIPPCIANSLAPGLRGLREKCNTLIGKCQEKKNYSESFGGSGSVCEMILDKNPAGALSTAVDRDIMQHTLQFLVPNTDSSAMALSAAILELIKPPAMRHRLRGELNDYCLESDDWSSLTKLPYLAAVVKETLRMYPSLPGLLPRVVPAGGRTIGQHYLPQGTIIAVSIYAMHQNAEAYPEPTRFIPERWLINGDKERDGCFTPFQKGNNACIGINLAYMQLYLGIAHTVKRFDLALCESDFTDWDWIDRAGAKLARPVSLRVVQDYASAEYSRGSYNNSV</sequence>
<keyword evidence="9" id="KW-0732">Signal</keyword>
<comment type="caution">
    <text evidence="10">The sequence shown here is derived from an EMBL/GenBank/DDBJ whole genome shotgun (WGS) entry which is preliminary data.</text>
</comment>
<dbReference type="PRINTS" id="PR00385">
    <property type="entry name" value="P450"/>
</dbReference>
<proteinExistence type="inferred from homology"/>
<dbReference type="InterPro" id="IPR001128">
    <property type="entry name" value="Cyt_P450"/>
</dbReference>
<organism evidence="10 11">
    <name type="scientific">Penicillium solitum</name>
    <dbReference type="NCBI Taxonomy" id="60172"/>
    <lineage>
        <taxon>Eukaryota</taxon>
        <taxon>Fungi</taxon>
        <taxon>Dikarya</taxon>
        <taxon>Ascomycota</taxon>
        <taxon>Pezizomycotina</taxon>
        <taxon>Eurotiomycetes</taxon>
        <taxon>Eurotiomycetidae</taxon>
        <taxon>Eurotiales</taxon>
        <taxon>Aspergillaceae</taxon>
        <taxon>Penicillium</taxon>
    </lineage>
</organism>
<dbReference type="STRING" id="60172.A0A1V6R1K3"/>
<keyword evidence="7" id="KW-0503">Monooxygenase</keyword>
<evidence type="ECO:0000256" key="7">
    <source>
        <dbReference type="ARBA" id="ARBA00023033"/>
    </source>
</evidence>